<dbReference type="InterPro" id="IPR001444">
    <property type="entry name" value="Flag_bb_rod_N"/>
</dbReference>
<evidence type="ECO:0000313" key="8">
    <source>
        <dbReference type="EMBL" id="RPF56001.1"/>
    </source>
</evidence>
<dbReference type="GO" id="GO:0030694">
    <property type="term" value="C:bacterial-type flagellum basal body, rod"/>
    <property type="evidence" value="ECO:0007669"/>
    <property type="project" value="InterPro"/>
</dbReference>
<evidence type="ECO:0000313" key="9">
    <source>
        <dbReference type="Proteomes" id="UP000276443"/>
    </source>
</evidence>
<evidence type="ECO:0000256" key="2">
    <source>
        <dbReference type="ARBA" id="ARBA00009677"/>
    </source>
</evidence>
<dbReference type="EMBL" id="RKRF01000007">
    <property type="protein sequence ID" value="RPF56001.1"/>
    <property type="molecule type" value="Genomic_DNA"/>
</dbReference>
<keyword evidence="8" id="KW-0282">Flagellum</keyword>
<dbReference type="PANTHER" id="PTHR30435:SF12">
    <property type="entry name" value="FLAGELLAR BASAL BODY ROD PROTEIN FLGB"/>
    <property type="match status" value="1"/>
</dbReference>
<accession>A0A3N5CFB4</accession>
<organism evidence="8 9">
    <name type="scientific">Aquisalibacillus elongatus</name>
    <dbReference type="NCBI Taxonomy" id="485577"/>
    <lineage>
        <taxon>Bacteria</taxon>
        <taxon>Bacillati</taxon>
        <taxon>Bacillota</taxon>
        <taxon>Bacilli</taxon>
        <taxon>Bacillales</taxon>
        <taxon>Bacillaceae</taxon>
        <taxon>Aquisalibacillus</taxon>
    </lineage>
</organism>
<dbReference type="Proteomes" id="UP000276443">
    <property type="component" value="Unassembled WGS sequence"/>
</dbReference>
<proteinExistence type="inferred from homology"/>
<feature type="domain" description="Flagellar basal body rod protein N-terminal" evidence="7">
    <location>
        <begin position="11"/>
        <end position="38"/>
    </location>
</feature>
<evidence type="ECO:0000256" key="5">
    <source>
        <dbReference type="ARBA" id="ARBA00024934"/>
    </source>
</evidence>
<name>A0A3N5CFB4_9BACI</name>
<evidence type="ECO:0000256" key="4">
    <source>
        <dbReference type="ARBA" id="ARBA00023143"/>
    </source>
</evidence>
<evidence type="ECO:0000256" key="3">
    <source>
        <dbReference type="ARBA" id="ARBA00014376"/>
    </source>
</evidence>
<evidence type="ECO:0000256" key="1">
    <source>
        <dbReference type="ARBA" id="ARBA00004117"/>
    </source>
</evidence>
<dbReference type="GO" id="GO:0071978">
    <property type="term" value="P:bacterial-type flagellum-dependent swarming motility"/>
    <property type="evidence" value="ECO:0007669"/>
    <property type="project" value="TreeGrafter"/>
</dbReference>
<keyword evidence="8" id="KW-0966">Cell projection</keyword>
<comment type="caution">
    <text evidence="8">The sequence shown here is derived from an EMBL/GenBank/DDBJ whole genome shotgun (WGS) entry which is preliminary data.</text>
</comment>
<evidence type="ECO:0000259" key="7">
    <source>
        <dbReference type="Pfam" id="PF00460"/>
    </source>
</evidence>
<dbReference type="OrthoDB" id="9792068at2"/>
<keyword evidence="4 6" id="KW-0975">Bacterial flagellum</keyword>
<gene>
    <name evidence="8" type="ORF">EDC24_0888</name>
</gene>
<comment type="subcellular location">
    <subcellularLocation>
        <location evidence="1 6">Bacterial flagellum basal body</location>
    </subcellularLocation>
</comment>
<comment type="subunit">
    <text evidence="6">The basal body constitutes a major portion of the flagellar organelle and consists of a number of rings mounted on a central rod.</text>
</comment>
<keyword evidence="8" id="KW-0969">Cilium</keyword>
<keyword evidence="9" id="KW-1185">Reference proteome</keyword>
<dbReference type="InterPro" id="IPR006300">
    <property type="entry name" value="FlgB"/>
</dbReference>
<comment type="similarity">
    <text evidence="2 6">Belongs to the flagella basal body rod proteins family.</text>
</comment>
<evidence type="ECO:0000256" key="6">
    <source>
        <dbReference type="PIRNR" id="PIRNR002889"/>
    </source>
</evidence>
<dbReference type="AlphaFoldDB" id="A0A3N5CFB4"/>
<dbReference type="Pfam" id="PF00460">
    <property type="entry name" value="Flg_bb_rod"/>
    <property type="match status" value="1"/>
</dbReference>
<dbReference type="PANTHER" id="PTHR30435">
    <property type="entry name" value="FLAGELLAR PROTEIN"/>
    <property type="match status" value="1"/>
</dbReference>
<dbReference type="RefSeq" id="WP_124220049.1">
    <property type="nucleotide sequence ID" value="NZ_RKRF01000007.1"/>
</dbReference>
<reference evidence="8 9" key="1">
    <citation type="submission" date="2018-11" db="EMBL/GenBank/DDBJ databases">
        <title>Genomic Encyclopedia of Type Strains, Phase IV (KMG-IV): sequencing the most valuable type-strain genomes for metagenomic binning, comparative biology and taxonomic classification.</title>
        <authorList>
            <person name="Goeker M."/>
        </authorList>
    </citation>
    <scope>NUCLEOTIDE SEQUENCE [LARGE SCALE GENOMIC DNA]</scope>
    <source>
        <strain evidence="8 9">DSM 18090</strain>
    </source>
</reference>
<dbReference type="PIRSF" id="PIRSF002889">
    <property type="entry name" value="Rod_FlgB"/>
    <property type="match status" value="1"/>
</dbReference>
<protein>
    <recommendedName>
        <fullName evidence="3 6">Flagellar basal body rod protein FlgB</fullName>
    </recommendedName>
</protein>
<comment type="function">
    <text evidence="5 6">Structural component of flagellum, the bacterial motility apparatus. Part of the rod structure of flagellar basal body.</text>
</comment>
<sequence length="129" mass="14699">MKLFSDTITNLEQGLNYSSIKNKTIAQNLSNADTPNYKAKDVQFKNHLNQAQHNIEAKRTHSKHIPFGSEGQNYQITARNDVTYNHNGNSVDLDKEMTELAENQIYYQALVERINGKFNSLKEVLRGGN</sequence>
<dbReference type="NCBIfam" id="TIGR01396">
    <property type="entry name" value="FlgB"/>
    <property type="match status" value="1"/>
</dbReference>